<keyword evidence="1" id="KW-0812">Transmembrane</keyword>
<feature type="transmembrane region" description="Helical" evidence="1">
    <location>
        <begin position="64"/>
        <end position="82"/>
    </location>
</feature>
<dbReference type="Proteomes" id="UP000822688">
    <property type="component" value="Chromosome 4"/>
</dbReference>
<evidence type="ECO:0000313" key="3">
    <source>
        <dbReference type="Proteomes" id="UP000822688"/>
    </source>
</evidence>
<organism evidence="2 3">
    <name type="scientific">Ceratodon purpureus</name>
    <name type="common">Fire moss</name>
    <name type="synonym">Dicranum purpureum</name>
    <dbReference type="NCBI Taxonomy" id="3225"/>
    <lineage>
        <taxon>Eukaryota</taxon>
        <taxon>Viridiplantae</taxon>
        <taxon>Streptophyta</taxon>
        <taxon>Embryophyta</taxon>
        <taxon>Bryophyta</taxon>
        <taxon>Bryophytina</taxon>
        <taxon>Bryopsida</taxon>
        <taxon>Dicranidae</taxon>
        <taxon>Pseudoditrichales</taxon>
        <taxon>Ditrichaceae</taxon>
        <taxon>Ceratodon</taxon>
    </lineage>
</organism>
<feature type="transmembrane region" description="Helical" evidence="1">
    <location>
        <begin position="155"/>
        <end position="175"/>
    </location>
</feature>
<dbReference type="AlphaFoldDB" id="A0A8T0IFQ8"/>
<proteinExistence type="predicted"/>
<evidence type="ECO:0000313" key="2">
    <source>
        <dbReference type="EMBL" id="KAG0581667.1"/>
    </source>
</evidence>
<keyword evidence="3" id="KW-1185">Reference proteome</keyword>
<feature type="transmembrane region" description="Helical" evidence="1">
    <location>
        <begin position="88"/>
        <end position="111"/>
    </location>
</feature>
<reference evidence="2" key="1">
    <citation type="submission" date="2020-06" db="EMBL/GenBank/DDBJ databases">
        <title>WGS assembly of Ceratodon purpureus strain R40.</title>
        <authorList>
            <person name="Carey S.B."/>
            <person name="Jenkins J."/>
            <person name="Shu S."/>
            <person name="Lovell J.T."/>
            <person name="Sreedasyam A."/>
            <person name="Maumus F."/>
            <person name="Tiley G.P."/>
            <person name="Fernandez-Pozo N."/>
            <person name="Barry K."/>
            <person name="Chen C."/>
            <person name="Wang M."/>
            <person name="Lipzen A."/>
            <person name="Daum C."/>
            <person name="Saski C.A."/>
            <person name="Payton A.C."/>
            <person name="Mcbreen J.C."/>
            <person name="Conrad R.E."/>
            <person name="Kollar L.M."/>
            <person name="Olsson S."/>
            <person name="Huttunen S."/>
            <person name="Landis J.B."/>
            <person name="Wickett N.J."/>
            <person name="Johnson M.G."/>
            <person name="Rensing S.A."/>
            <person name="Grimwood J."/>
            <person name="Schmutz J."/>
            <person name="Mcdaniel S.F."/>
        </authorList>
    </citation>
    <scope>NUCLEOTIDE SEQUENCE</scope>
    <source>
        <strain evidence="2">R40</strain>
    </source>
</reference>
<keyword evidence="1" id="KW-1133">Transmembrane helix</keyword>
<dbReference type="EMBL" id="CM026424">
    <property type="protein sequence ID" value="KAG0581667.1"/>
    <property type="molecule type" value="Genomic_DNA"/>
</dbReference>
<evidence type="ECO:0000256" key="1">
    <source>
        <dbReference type="SAM" id="Phobius"/>
    </source>
</evidence>
<keyword evidence="1" id="KW-0472">Membrane</keyword>
<accession>A0A8T0IFQ8</accession>
<comment type="caution">
    <text evidence="2">The sequence shown here is derived from an EMBL/GenBank/DDBJ whole genome shotgun (WGS) entry which is preliminary data.</text>
</comment>
<protein>
    <submittedName>
        <fullName evidence="2">Uncharacterized protein</fullName>
    </submittedName>
</protein>
<gene>
    <name evidence="2" type="ORF">KC19_4G270200</name>
</gene>
<feature type="transmembrane region" description="Helical" evidence="1">
    <location>
        <begin position="34"/>
        <end position="57"/>
    </location>
</feature>
<sequence>MTKICFSLLTSVFRVVLQVWTAKVSTLFEFSSVGALFFLIYTYSLSLTTMAFALSTVFSKAQTAGALSGLLMLFSSLAVIPIELLHLPAPVCAFLALFSPAGFAMAINVVVRAEGRGRGVHMLGRRNFWSRVVPFTSQIFLVQYYFVKISDLLCYRYSVCGFQLLVLLDGYWFGLY</sequence>
<name>A0A8T0IFQ8_CERPU</name>